<proteinExistence type="predicted"/>
<gene>
    <name evidence="2" type="ORF">LXM24_22555</name>
</gene>
<comment type="caution">
    <text evidence="2">The sequence shown here is derived from an EMBL/GenBank/DDBJ whole genome shotgun (WGS) entry which is preliminary data.</text>
</comment>
<keyword evidence="3" id="KW-1185">Reference proteome</keyword>
<feature type="region of interest" description="Disordered" evidence="1">
    <location>
        <begin position="53"/>
        <end position="72"/>
    </location>
</feature>
<name>A0A9X1PCW2_9BACT</name>
<accession>A0A9X1PCW2</accession>
<organism evidence="2 3">
    <name type="scientific">Dyadobacter fanqingshengii</name>
    <dbReference type="NCBI Taxonomy" id="2906443"/>
    <lineage>
        <taxon>Bacteria</taxon>
        <taxon>Pseudomonadati</taxon>
        <taxon>Bacteroidota</taxon>
        <taxon>Cytophagia</taxon>
        <taxon>Cytophagales</taxon>
        <taxon>Spirosomataceae</taxon>
        <taxon>Dyadobacter</taxon>
    </lineage>
</organism>
<evidence type="ECO:0000313" key="2">
    <source>
        <dbReference type="EMBL" id="MCF0042901.1"/>
    </source>
</evidence>
<reference evidence="2" key="1">
    <citation type="submission" date="2021-12" db="EMBL/GenBank/DDBJ databases">
        <title>Novel species in genus Dyadobacter.</title>
        <authorList>
            <person name="Ma C."/>
        </authorList>
    </citation>
    <scope>NUCLEOTIDE SEQUENCE</scope>
    <source>
        <strain evidence="2">CY399</strain>
    </source>
</reference>
<sequence>MSLSRAETLINKLISNKLTGEELSELLEGINSEKDQQKYSDALEIYFDYLLRQNQPNGPGENGHSQSENDST</sequence>
<dbReference type="Proteomes" id="UP001139700">
    <property type="component" value="Unassembled WGS sequence"/>
</dbReference>
<dbReference type="AlphaFoldDB" id="A0A9X1PCW2"/>
<evidence type="ECO:0000256" key="1">
    <source>
        <dbReference type="SAM" id="MobiDB-lite"/>
    </source>
</evidence>
<dbReference type="RefSeq" id="WP_234615740.1">
    <property type="nucleotide sequence ID" value="NZ_CP098806.1"/>
</dbReference>
<dbReference type="EMBL" id="JAJTTA010000005">
    <property type="protein sequence ID" value="MCF0042901.1"/>
    <property type="molecule type" value="Genomic_DNA"/>
</dbReference>
<evidence type="ECO:0000313" key="3">
    <source>
        <dbReference type="Proteomes" id="UP001139700"/>
    </source>
</evidence>
<protein>
    <submittedName>
        <fullName evidence="2">Uncharacterized protein</fullName>
    </submittedName>
</protein>